<evidence type="ECO:0000313" key="6">
    <source>
        <dbReference type="Proteomes" id="UP000558284"/>
    </source>
</evidence>
<feature type="domain" description="NADPH-dependent reductive aminase-like C-terminal" evidence="4">
    <location>
        <begin position="162"/>
        <end position="287"/>
    </location>
</feature>
<dbReference type="InterPro" id="IPR013328">
    <property type="entry name" value="6PGD_dom2"/>
</dbReference>
<feature type="signal peptide" evidence="2">
    <location>
        <begin position="1"/>
        <end position="18"/>
    </location>
</feature>
<dbReference type="Pfam" id="PF03446">
    <property type="entry name" value="NAD_binding_2"/>
    <property type="match status" value="1"/>
</dbReference>
<feature type="domain" description="6-phosphogluconate dehydrogenase NADP-binding" evidence="3">
    <location>
        <begin position="5"/>
        <end position="160"/>
    </location>
</feature>
<dbReference type="PANTHER" id="PTHR43580:SF2">
    <property type="entry name" value="CYTOKINE-LIKE NUCLEAR FACTOR N-PAC"/>
    <property type="match status" value="1"/>
</dbReference>
<name>A0A838BDX7_9HYPH</name>
<dbReference type="SUPFAM" id="SSF51735">
    <property type="entry name" value="NAD(P)-binding Rossmann-fold domains"/>
    <property type="match status" value="1"/>
</dbReference>
<keyword evidence="2" id="KW-0732">Signal</keyword>
<gene>
    <name evidence="5" type="ORF">H0241_31260</name>
</gene>
<evidence type="ECO:0000259" key="4">
    <source>
        <dbReference type="Pfam" id="PF21761"/>
    </source>
</evidence>
<dbReference type="RefSeq" id="WP_181061618.1">
    <property type="nucleotide sequence ID" value="NZ_JACDTY010000026.1"/>
</dbReference>
<dbReference type="PIRSF" id="PIRSF000103">
    <property type="entry name" value="HIBADH"/>
    <property type="match status" value="1"/>
</dbReference>
<dbReference type="InterPro" id="IPR051265">
    <property type="entry name" value="HIBADH-related_NP60_sf"/>
</dbReference>
<dbReference type="AlphaFoldDB" id="A0A838BDX7"/>
<proteinExistence type="predicted"/>
<evidence type="ECO:0000259" key="3">
    <source>
        <dbReference type="Pfam" id="PF03446"/>
    </source>
</evidence>
<dbReference type="EMBL" id="JACDTY010000026">
    <property type="protein sequence ID" value="MBA1144685.1"/>
    <property type="molecule type" value="Genomic_DNA"/>
</dbReference>
<sequence length="289" mass="30472">MKRPVAVIGLGFMGSALARALACAGFNVCAWTRSAARRAEFSNEFHVSASAVDAVEAADVVVLCITNFDASAEFLELAGLAEALGGKTLIQLTSESPEEARRFATLAEPLGVAVLDGAIATMPSSIGNRDAVIYYSGDRAIFDREHEILAAMAGKPTYCGTDPSDASSMDMAWLSLFYSAALGLIQGIAICQAARLDPSTYLNATPSYLPEILAMSKDFERQTRLDNFTGNQANMTLHLGGAAQVLAVCAAKGLDTRLPQAAVDLIQKSIDAGFAELEFAVAAKVIRPL</sequence>
<dbReference type="InterPro" id="IPR006115">
    <property type="entry name" value="6PGDH_NADP-bd"/>
</dbReference>
<evidence type="ECO:0000256" key="2">
    <source>
        <dbReference type="SAM" id="SignalP"/>
    </source>
</evidence>
<keyword evidence="1" id="KW-0560">Oxidoreductase</keyword>
<accession>A0A838BDX7</accession>
<dbReference type="Pfam" id="PF21761">
    <property type="entry name" value="RedAm-like_C"/>
    <property type="match status" value="1"/>
</dbReference>
<evidence type="ECO:0000313" key="5">
    <source>
        <dbReference type="EMBL" id="MBA1144685.1"/>
    </source>
</evidence>
<keyword evidence="6" id="KW-1185">Reference proteome</keyword>
<dbReference type="InterPro" id="IPR015815">
    <property type="entry name" value="HIBADH-related"/>
</dbReference>
<comment type="caution">
    <text evidence="5">The sequence shown here is derived from an EMBL/GenBank/DDBJ whole genome shotgun (WGS) entry which is preliminary data.</text>
</comment>
<dbReference type="InterPro" id="IPR048666">
    <property type="entry name" value="RedAm-like_C"/>
</dbReference>
<dbReference type="Gene3D" id="1.10.1040.10">
    <property type="entry name" value="N-(1-d-carboxylethyl)-l-norvaline Dehydrogenase, domain 2"/>
    <property type="match status" value="1"/>
</dbReference>
<dbReference type="Proteomes" id="UP000558284">
    <property type="component" value="Unassembled WGS sequence"/>
</dbReference>
<dbReference type="GO" id="GO:0050661">
    <property type="term" value="F:NADP binding"/>
    <property type="evidence" value="ECO:0007669"/>
    <property type="project" value="InterPro"/>
</dbReference>
<evidence type="ECO:0000256" key="1">
    <source>
        <dbReference type="ARBA" id="ARBA00023002"/>
    </source>
</evidence>
<dbReference type="PANTHER" id="PTHR43580">
    <property type="entry name" value="OXIDOREDUCTASE GLYR1-RELATED"/>
    <property type="match status" value="1"/>
</dbReference>
<organism evidence="5 6">
    <name type="scientific">Mesorhizobium neociceri</name>
    <dbReference type="NCBI Taxonomy" id="1307853"/>
    <lineage>
        <taxon>Bacteria</taxon>
        <taxon>Pseudomonadati</taxon>
        <taxon>Pseudomonadota</taxon>
        <taxon>Alphaproteobacteria</taxon>
        <taxon>Hyphomicrobiales</taxon>
        <taxon>Phyllobacteriaceae</taxon>
        <taxon>Mesorhizobium</taxon>
    </lineage>
</organism>
<feature type="chain" id="PRO_5032948614" evidence="2">
    <location>
        <begin position="19"/>
        <end position="289"/>
    </location>
</feature>
<reference evidence="5 6" key="1">
    <citation type="submission" date="2020-07" db="EMBL/GenBank/DDBJ databases">
        <title>Definition of the novel symbiovar canariense within Mesorhizobium novociceri, a new species of genus Mesorhizobium nodulating Cicer canariense in the Caldera de Taburiente National Park (La Palma, Canary Islands).</title>
        <authorList>
            <person name="Leon-Barrios M."/>
            <person name="Perez-Yepez J."/>
            <person name="Flores-Felix J.D."/>
            <person name="Ramirez-Baena M.H."/>
            <person name="Pulido-Suarez L."/>
            <person name="Igual J.M."/>
            <person name="Velazquez E."/>
            <person name="Peix A."/>
        </authorList>
    </citation>
    <scope>NUCLEOTIDE SEQUENCE [LARGE SCALE GENOMIC DNA]</scope>
    <source>
        <strain evidence="5 6">CCANP35</strain>
    </source>
</reference>
<dbReference type="GO" id="GO:0016491">
    <property type="term" value="F:oxidoreductase activity"/>
    <property type="evidence" value="ECO:0007669"/>
    <property type="project" value="UniProtKB-KW"/>
</dbReference>
<dbReference type="Gene3D" id="3.40.50.720">
    <property type="entry name" value="NAD(P)-binding Rossmann-like Domain"/>
    <property type="match status" value="1"/>
</dbReference>
<protein>
    <submittedName>
        <fullName evidence="5">NAD(P)-dependent oxidoreductase</fullName>
    </submittedName>
</protein>
<dbReference type="InterPro" id="IPR036291">
    <property type="entry name" value="NAD(P)-bd_dom_sf"/>
</dbReference>